<dbReference type="SFLD" id="SFLDG01135">
    <property type="entry name" value="C1.5.6:_HAD__Beta-PGM__Phospha"/>
    <property type="match status" value="1"/>
</dbReference>
<dbReference type="Gene3D" id="3.40.50.1000">
    <property type="entry name" value="HAD superfamily/HAD-like"/>
    <property type="match status" value="1"/>
</dbReference>
<evidence type="ECO:0000313" key="6">
    <source>
        <dbReference type="EMBL" id="SDJ24975.1"/>
    </source>
</evidence>
<dbReference type="InterPro" id="IPR006439">
    <property type="entry name" value="HAD-SF_hydro_IA"/>
</dbReference>
<name>A0A1G8S882_9BACI</name>
<dbReference type="PRINTS" id="PR00413">
    <property type="entry name" value="HADHALOGNASE"/>
</dbReference>
<dbReference type="InterPro" id="IPR051600">
    <property type="entry name" value="Beta-PGM-like"/>
</dbReference>
<evidence type="ECO:0000256" key="1">
    <source>
        <dbReference type="ARBA" id="ARBA00001946"/>
    </source>
</evidence>
<dbReference type="NCBIfam" id="TIGR01509">
    <property type="entry name" value="HAD-SF-IA-v3"/>
    <property type="match status" value="1"/>
</dbReference>
<dbReference type="GO" id="GO:0046872">
    <property type="term" value="F:metal ion binding"/>
    <property type="evidence" value="ECO:0007669"/>
    <property type="project" value="UniProtKB-KW"/>
</dbReference>
<dbReference type="Pfam" id="PF13419">
    <property type="entry name" value="HAD_2"/>
    <property type="match status" value="1"/>
</dbReference>
<proteinExistence type="inferred from homology"/>
<dbReference type="InterPro" id="IPR041492">
    <property type="entry name" value="HAD_2"/>
</dbReference>
<dbReference type="RefSeq" id="WP_090399914.1">
    <property type="nucleotide sequence ID" value="NZ_FNEN01000023.1"/>
</dbReference>
<gene>
    <name evidence="6" type="ORF">SAMN04488123_12328</name>
</gene>
<dbReference type="InterPro" id="IPR023198">
    <property type="entry name" value="PGP-like_dom2"/>
</dbReference>
<keyword evidence="5" id="KW-0119">Carbohydrate metabolism</keyword>
<dbReference type="PANTHER" id="PTHR46193:SF18">
    <property type="entry name" value="HEXITOL PHOSPHATASE B"/>
    <property type="match status" value="1"/>
</dbReference>
<dbReference type="OrthoDB" id="9797743at2"/>
<evidence type="ECO:0000256" key="5">
    <source>
        <dbReference type="ARBA" id="ARBA00023277"/>
    </source>
</evidence>
<comment type="cofactor">
    <cofactor evidence="1">
        <name>Mg(2+)</name>
        <dbReference type="ChEBI" id="CHEBI:18420"/>
    </cofactor>
</comment>
<keyword evidence="4" id="KW-0460">Magnesium</keyword>
<sequence>MEKVFIFDMDGVIIDSEPIHQRVEREAAAQYGVRLDDERMQFYTGTRSEDLWKTIIEEENLDVNLGTLLSEVEGKKAIEIENSHLQPIEGIASLLEHLKNSQYKIALASSSSRALIQTVLTKYSIQHYYDFIVSGEEVEEGKPAPDIYLEVSRQLNVDPSDCVVLEDSANGVSSANAAGMRTIGFQSDDEQQLTHAHHIVARIDEVFSLL</sequence>
<dbReference type="SFLD" id="SFLDS00003">
    <property type="entry name" value="Haloacid_Dehalogenase"/>
    <property type="match status" value="1"/>
</dbReference>
<protein>
    <submittedName>
        <fullName evidence="6">Haloacid dehalogenase superfamily, subfamily IA, variant 3 with third motif having DD or ED</fullName>
    </submittedName>
</protein>
<dbReference type="GO" id="GO:0003824">
    <property type="term" value="F:catalytic activity"/>
    <property type="evidence" value="ECO:0007669"/>
    <property type="project" value="UniProtKB-ARBA"/>
</dbReference>
<organism evidence="6 7">
    <name type="scientific">Natribacillus halophilus</name>
    <dbReference type="NCBI Taxonomy" id="549003"/>
    <lineage>
        <taxon>Bacteria</taxon>
        <taxon>Bacillati</taxon>
        <taxon>Bacillota</taxon>
        <taxon>Bacilli</taxon>
        <taxon>Bacillales</taxon>
        <taxon>Bacillaceae</taxon>
        <taxon>Natribacillus</taxon>
    </lineage>
</organism>
<evidence type="ECO:0000256" key="4">
    <source>
        <dbReference type="ARBA" id="ARBA00022842"/>
    </source>
</evidence>
<reference evidence="6 7" key="1">
    <citation type="submission" date="2016-10" db="EMBL/GenBank/DDBJ databases">
        <authorList>
            <person name="de Groot N.N."/>
        </authorList>
    </citation>
    <scope>NUCLEOTIDE SEQUENCE [LARGE SCALE GENOMIC DNA]</scope>
    <source>
        <strain evidence="6 7">DSM 21771</strain>
    </source>
</reference>
<keyword evidence="3" id="KW-0479">Metal-binding</keyword>
<comment type="similarity">
    <text evidence="2">Belongs to the HAD-like hydrolase superfamily. CbbY/CbbZ/Gph/YieH family.</text>
</comment>
<evidence type="ECO:0000313" key="7">
    <source>
        <dbReference type="Proteomes" id="UP000198853"/>
    </source>
</evidence>
<accession>A0A1G8S882</accession>
<evidence type="ECO:0000256" key="2">
    <source>
        <dbReference type="ARBA" id="ARBA00006171"/>
    </source>
</evidence>
<dbReference type="EMBL" id="FNEN01000023">
    <property type="protein sequence ID" value="SDJ24975.1"/>
    <property type="molecule type" value="Genomic_DNA"/>
</dbReference>
<dbReference type="AlphaFoldDB" id="A0A1G8S882"/>
<dbReference type="Gene3D" id="1.10.150.240">
    <property type="entry name" value="Putative phosphatase, domain 2"/>
    <property type="match status" value="1"/>
</dbReference>
<keyword evidence="7" id="KW-1185">Reference proteome</keyword>
<dbReference type="SFLD" id="SFLDG01129">
    <property type="entry name" value="C1.5:_HAD__Beta-PGM__Phosphata"/>
    <property type="match status" value="1"/>
</dbReference>
<evidence type="ECO:0000256" key="3">
    <source>
        <dbReference type="ARBA" id="ARBA00022723"/>
    </source>
</evidence>
<dbReference type="Proteomes" id="UP000198853">
    <property type="component" value="Unassembled WGS sequence"/>
</dbReference>
<dbReference type="InterPro" id="IPR036412">
    <property type="entry name" value="HAD-like_sf"/>
</dbReference>
<dbReference type="SUPFAM" id="SSF56784">
    <property type="entry name" value="HAD-like"/>
    <property type="match status" value="1"/>
</dbReference>
<dbReference type="PANTHER" id="PTHR46193">
    <property type="entry name" value="6-PHOSPHOGLUCONATE PHOSPHATASE"/>
    <property type="match status" value="1"/>
</dbReference>
<dbReference type="InterPro" id="IPR023214">
    <property type="entry name" value="HAD_sf"/>
</dbReference>